<dbReference type="SUPFAM" id="SSF51735">
    <property type="entry name" value="NAD(P)-binding Rossmann-fold domains"/>
    <property type="match status" value="1"/>
</dbReference>
<dbReference type="EMBL" id="JAWDJX010000002">
    <property type="protein sequence ID" value="KAK3058336.1"/>
    <property type="molecule type" value="Genomic_DNA"/>
</dbReference>
<dbReference type="PANTHER" id="PTHR47706:SF10">
    <property type="entry name" value="NMRA-LIKE DOMAIN-CONTAINING PROTEIN"/>
    <property type="match status" value="1"/>
</dbReference>
<sequence>MFIKTPEKMAVANGVDSETKRVLILGDNYAGSSIIKALSNSSLEVHVVHPHAPSTSAEGITYHTCDLNKSLTSLFQTVTPDLIISTASGGSFEAQKRIIESAIEARIPRFVPAEFGHDSLNKKIQNRLPPSRERARTIEYLQQQAKDGRVEWVAVATGTTLDRGLLSGTLGFDLKWESATLHGKGHERFPAGSSPWIGRVVLAVIEHWQDVKNQYIYASGMTISANEIVASLEHETGKTFEVGRADIGECVSEGERRLQQGFPDAGMFLLERSVLYDEYMNAVRPFREDDAKKLLGLAPESLHDIIHGVLHDEQHHGGRPSCGCD</sequence>
<accession>A0AAJ0GIS7</accession>
<evidence type="ECO:0000256" key="2">
    <source>
        <dbReference type="ARBA" id="ARBA00023002"/>
    </source>
</evidence>
<dbReference type="PANTHER" id="PTHR47706">
    <property type="entry name" value="NMRA-LIKE FAMILY PROTEIN"/>
    <property type="match status" value="1"/>
</dbReference>
<evidence type="ECO:0000256" key="1">
    <source>
        <dbReference type="ARBA" id="ARBA00022857"/>
    </source>
</evidence>
<evidence type="ECO:0008006" key="5">
    <source>
        <dbReference type="Google" id="ProtNLM"/>
    </source>
</evidence>
<organism evidence="3 4">
    <name type="scientific">Extremus antarcticus</name>
    <dbReference type="NCBI Taxonomy" id="702011"/>
    <lineage>
        <taxon>Eukaryota</taxon>
        <taxon>Fungi</taxon>
        <taxon>Dikarya</taxon>
        <taxon>Ascomycota</taxon>
        <taxon>Pezizomycotina</taxon>
        <taxon>Dothideomycetes</taxon>
        <taxon>Dothideomycetidae</taxon>
        <taxon>Mycosphaerellales</taxon>
        <taxon>Extremaceae</taxon>
        <taxon>Extremus</taxon>
    </lineage>
</organism>
<dbReference type="Proteomes" id="UP001271007">
    <property type="component" value="Unassembled WGS sequence"/>
</dbReference>
<evidence type="ECO:0000313" key="4">
    <source>
        <dbReference type="Proteomes" id="UP001271007"/>
    </source>
</evidence>
<dbReference type="InterPro" id="IPR036291">
    <property type="entry name" value="NAD(P)-bd_dom_sf"/>
</dbReference>
<keyword evidence="1" id="KW-0521">NADP</keyword>
<comment type="caution">
    <text evidence="3">The sequence shown here is derived from an EMBL/GenBank/DDBJ whole genome shotgun (WGS) entry which is preliminary data.</text>
</comment>
<dbReference type="Gene3D" id="3.40.50.720">
    <property type="entry name" value="NAD(P)-binding Rossmann-like Domain"/>
    <property type="match status" value="1"/>
</dbReference>
<dbReference type="Gene3D" id="3.90.25.10">
    <property type="entry name" value="UDP-galactose 4-epimerase, domain 1"/>
    <property type="match status" value="1"/>
</dbReference>
<keyword evidence="4" id="KW-1185">Reference proteome</keyword>
<name>A0AAJ0GIS7_9PEZI</name>
<reference evidence="3" key="1">
    <citation type="submission" date="2023-04" db="EMBL/GenBank/DDBJ databases">
        <title>Black Yeasts Isolated from many extreme environments.</title>
        <authorList>
            <person name="Coleine C."/>
            <person name="Stajich J.E."/>
            <person name="Selbmann L."/>
        </authorList>
    </citation>
    <scope>NUCLEOTIDE SEQUENCE</scope>
    <source>
        <strain evidence="3">CCFEE 5312</strain>
    </source>
</reference>
<dbReference type="InterPro" id="IPR051609">
    <property type="entry name" value="NmrA/Isoflavone_reductase-like"/>
</dbReference>
<gene>
    <name evidence="3" type="ORF">LTR09_001414</name>
</gene>
<protein>
    <recommendedName>
        <fullName evidence="5">NmrA-like domain-containing protein</fullName>
    </recommendedName>
</protein>
<proteinExistence type="predicted"/>
<dbReference type="AlphaFoldDB" id="A0AAJ0GIS7"/>
<keyword evidence="2" id="KW-0560">Oxidoreductase</keyword>
<dbReference type="GO" id="GO:0016491">
    <property type="term" value="F:oxidoreductase activity"/>
    <property type="evidence" value="ECO:0007669"/>
    <property type="project" value="UniProtKB-KW"/>
</dbReference>
<evidence type="ECO:0000313" key="3">
    <source>
        <dbReference type="EMBL" id="KAK3058336.1"/>
    </source>
</evidence>